<sequence length="415" mass="45308">ILHPLQGKEEEEDDVNNSDHLVSQLRKEYGLEAPYLRADLGSNSSGTPRGRSGLGERSSPRKRKMPRRSNDRKLTDSLKALPANASDAEGAAYKPNEKVNERSASSAQHPRSSNSAISSPQSQTRPDETLAPAPAILTLLTQRASGFPVGSDDTGKRANQEATRDFEACVALPDAATGVGPFLHKLSAGQATHVRSNSAPAEQCREQLPEISHSETDLQFSKKKSTSGSCSEFTACMGINRHLPEDKGRGMHAEPSRSGRDHANVKHHEHDREHGCEHEHKHDHGVHLWPHLVPQQDQPLATAVGQQIKKVLEEGKPGHNRSLSYHGAARSGSSQSAKSSPHEEHDVSEKYGKVEEVLGKGAEATVSLAHKRTAKYQQEDPLGQPEEKLYAIKVLGLLGSVLLFRSAICRHRDLR</sequence>
<feature type="compositionally biased region" description="Low complexity" evidence="1">
    <location>
        <begin position="112"/>
        <end position="122"/>
    </location>
</feature>
<feature type="region of interest" description="Disordered" evidence="1">
    <location>
        <begin position="315"/>
        <end position="352"/>
    </location>
</feature>
<feature type="compositionally biased region" description="Basic and acidic residues" evidence="1">
    <location>
        <begin position="340"/>
        <end position="352"/>
    </location>
</feature>
<dbReference type="EMBL" id="JAEFCI010002047">
    <property type="protein sequence ID" value="KAG5462500.1"/>
    <property type="molecule type" value="Genomic_DNA"/>
</dbReference>
<dbReference type="AlphaFoldDB" id="A0A8H8DLB1"/>
<feature type="region of interest" description="Disordered" evidence="1">
    <location>
        <begin position="244"/>
        <end position="283"/>
    </location>
</feature>
<accession>A0A8H8DLB1</accession>
<evidence type="ECO:0000256" key="1">
    <source>
        <dbReference type="SAM" id="MobiDB-lite"/>
    </source>
</evidence>
<evidence type="ECO:0000313" key="3">
    <source>
        <dbReference type="Proteomes" id="UP000673691"/>
    </source>
</evidence>
<feature type="compositionally biased region" description="Low complexity" evidence="1">
    <location>
        <begin position="328"/>
        <end position="339"/>
    </location>
</feature>
<reference evidence="2 3" key="1">
    <citation type="journal article" name="Sci. Rep.">
        <title>Genome-scale phylogenetic analyses confirm Olpidium as the closest living zoosporic fungus to the non-flagellated, terrestrial fungi.</title>
        <authorList>
            <person name="Chang Y."/>
            <person name="Rochon D."/>
            <person name="Sekimoto S."/>
            <person name="Wang Y."/>
            <person name="Chovatia M."/>
            <person name="Sandor L."/>
            <person name="Salamov A."/>
            <person name="Grigoriev I.V."/>
            <person name="Stajich J.E."/>
            <person name="Spatafora J.W."/>
        </authorList>
    </citation>
    <scope>NUCLEOTIDE SEQUENCE [LARGE SCALE GENOMIC DNA]</scope>
    <source>
        <strain evidence="2">S191</strain>
    </source>
</reference>
<name>A0A8H8DLB1_9FUNG</name>
<protein>
    <submittedName>
        <fullName evidence="2">Uncharacterized protein</fullName>
    </submittedName>
</protein>
<proteinExistence type="predicted"/>
<feature type="non-terminal residue" evidence="2">
    <location>
        <position position="1"/>
    </location>
</feature>
<keyword evidence="3" id="KW-1185">Reference proteome</keyword>
<feature type="region of interest" description="Disordered" evidence="1">
    <location>
        <begin position="1"/>
        <end position="137"/>
    </location>
</feature>
<gene>
    <name evidence="2" type="ORF">BJ554DRAFT_4873</name>
</gene>
<feature type="compositionally biased region" description="Polar residues" evidence="1">
    <location>
        <begin position="102"/>
        <end position="111"/>
    </location>
</feature>
<dbReference type="Proteomes" id="UP000673691">
    <property type="component" value="Unassembled WGS sequence"/>
</dbReference>
<evidence type="ECO:0000313" key="2">
    <source>
        <dbReference type="EMBL" id="KAG5462500.1"/>
    </source>
</evidence>
<organism evidence="2 3">
    <name type="scientific">Olpidium bornovanus</name>
    <dbReference type="NCBI Taxonomy" id="278681"/>
    <lineage>
        <taxon>Eukaryota</taxon>
        <taxon>Fungi</taxon>
        <taxon>Fungi incertae sedis</taxon>
        <taxon>Olpidiomycota</taxon>
        <taxon>Olpidiomycotina</taxon>
        <taxon>Olpidiomycetes</taxon>
        <taxon>Olpidiales</taxon>
        <taxon>Olpidiaceae</taxon>
        <taxon>Olpidium</taxon>
    </lineage>
</organism>
<comment type="caution">
    <text evidence="2">The sequence shown here is derived from an EMBL/GenBank/DDBJ whole genome shotgun (WGS) entry which is preliminary data.</text>
</comment>